<dbReference type="GO" id="GO:0003724">
    <property type="term" value="F:RNA helicase activity"/>
    <property type="evidence" value="ECO:0007669"/>
    <property type="project" value="UniProtKB-EC"/>
</dbReference>
<name>A0A8H5TBY7_9HYPO</name>
<protein>
    <recommendedName>
        <fullName evidence="1">RNA helicase</fullName>
        <ecNumber evidence="1">3.6.4.13</ecNumber>
    </recommendedName>
</protein>
<organism evidence="7 8">
    <name type="scientific">Fusarium denticulatum</name>
    <dbReference type="NCBI Taxonomy" id="48507"/>
    <lineage>
        <taxon>Eukaryota</taxon>
        <taxon>Fungi</taxon>
        <taxon>Dikarya</taxon>
        <taxon>Ascomycota</taxon>
        <taxon>Pezizomycotina</taxon>
        <taxon>Sordariomycetes</taxon>
        <taxon>Hypocreomycetidae</taxon>
        <taxon>Hypocreales</taxon>
        <taxon>Nectriaceae</taxon>
        <taxon>Fusarium</taxon>
        <taxon>Fusarium fujikuroi species complex</taxon>
    </lineage>
</organism>
<reference evidence="7 8" key="1">
    <citation type="submission" date="2020-05" db="EMBL/GenBank/DDBJ databases">
        <title>Identification and distribution of gene clusters putatively required for synthesis of sphingolipid metabolism inhibitors in phylogenetically diverse species of the filamentous fungus Fusarium.</title>
        <authorList>
            <person name="Kim H.-S."/>
            <person name="Busman M."/>
            <person name="Brown D.W."/>
            <person name="Divon H."/>
            <person name="Uhlig S."/>
            <person name="Proctor R.H."/>
        </authorList>
    </citation>
    <scope>NUCLEOTIDE SEQUENCE [LARGE SCALE GENOMIC DNA]</scope>
    <source>
        <strain evidence="7 8">NRRL 25311</strain>
    </source>
</reference>
<dbReference type="PANTHER" id="PTHR18934">
    <property type="entry name" value="ATP-DEPENDENT RNA HELICASE"/>
    <property type="match status" value="1"/>
</dbReference>
<evidence type="ECO:0000256" key="5">
    <source>
        <dbReference type="ARBA" id="ARBA00023187"/>
    </source>
</evidence>
<evidence type="ECO:0000313" key="8">
    <source>
        <dbReference type="Proteomes" id="UP000562682"/>
    </source>
</evidence>
<comment type="caution">
    <text evidence="7">The sequence shown here is derived from an EMBL/GenBank/DDBJ whole genome shotgun (WGS) entry which is preliminary data.</text>
</comment>
<proteinExistence type="predicted"/>
<dbReference type="SUPFAM" id="SSF52540">
    <property type="entry name" value="P-loop containing nucleoside triphosphate hydrolases"/>
    <property type="match status" value="1"/>
</dbReference>
<keyword evidence="3" id="KW-0378">Hydrolase</keyword>
<dbReference type="Proteomes" id="UP000562682">
    <property type="component" value="Unassembled WGS sequence"/>
</dbReference>
<evidence type="ECO:0000313" key="7">
    <source>
        <dbReference type="EMBL" id="KAF5669399.1"/>
    </source>
</evidence>
<dbReference type="GO" id="GO:0005681">
    <property type="term" value="C:spliceosomal complex"/>
    <property type="evidence" value="ECO:0007669"/>
    <property type="project" value="TreeGrafter"/>
</dbReference>
<keyword evidence="2" id="KW-0507">mRNA processing</keyword>
<dbReference type="EC" id="3.6.4.13" evidence="1"/>
<dbReference type="GO" id="GO:0005524">
    <property type="term" value="F:ATP binding"/>
    <property type="evidence" value="ECO:0007669"/>
    <property type="project" value="UniProtKB-KW"/>
</dbReference>
<evidence type="ECO:0000256" key="6">
    <source>
        <dbReference type="ARBA" id="ARBA00047984"/>
    </source>
</evidence>
<dbReference type="PANTHER" id="PTHR18934:SF109">
    <property type="entry name" value="ATP-DEPENDENT RNA HELICASE DHX15 HOMOLOG"/>
    <property type="match status" value="1"/>
</dbReference>
<keyword evidence="8" id="KW-1185">Reference proteome</keyword>
<dbReference type="GO" id="GO:0003723">
    <property type="term" value="F:RNA binding"/>
    <property type="evidence" value="ECO:0007669"/>
    <property type="project" value="TreeGrafter"/>
</dbReference>
<keyword evidence="7" id="KW-0547">Nucleotide-binding</keyword>
<dbReference type="GO" id="GO:0006397">
    <property type="term" value="P:mRNA processing"/>
    <property type="evidence" value="ECO:0007669"/>
    <property type="project" value="UniProtKB-KW"/>
</dbReference>
<evidence type="ECO:0000256" key="3">
    <source>
        <dbReference type="ARBA" id="ARBA00022801"/>
    </source>
</evidence>
<dbReference type="AlphaFoldDB" id="A0A8H5TBY7"/>
<dbReference type="InterPro" id="IPR027417">
    <property type="entry name" value="P-loop_NTPase"/>
</dbReference>
<evidence type="ECO:0000256" key="1">
    <source>
        <dbReference type="ARBA" id="ARBA00012552"/>
    </source>
</evidence>
<keyword evidence="4" id="KW-0347">Helicase</keyword>
<dbReference type="GO" id="GO:0016787">
    <property type="term" value="F:hydrolase activity"/>
    <property type="evidence" value="ECO:0007669"/>
    <property type="project" value="UniProtKB-KW"/>
</dbReference>
<evidence type="ECO:0000256" key="2">
    <source>
        <dbReference type="ARBA" id="ARBA00022664"/>
    </source>
</evidence>
<comment type="catalytic activity">
    <reaction evidence="6">
        <text>ATP + H2O = ADP + phosphate + H(+)</text>
        <dbReference type="Rhea" id="RHEA:13065"/>
        <dbReference type="ChEBI" id="CHEBI:15377"/>
        <dbReference type="ChEBI" id="CHEBI:15378"/>
        <dbReference type="ChEBI" id="CHEBI:30616"/>
        <dbReference type="ChEBI" id="CHEBI:43474"/>
        <dbReference type="ChEBI" id="CHEBI:456216"/>
        <dbReference type="EC" id="3.6.4.13"/>
    </reaction>
</comment>
<keyword evidence="5" id="KW-0508">mRNA splicing</keyword>
<dbReference type="GO" id="GO:0008380">
    <property type="term" value="P:RNA splicing"/>
    <property type="evidence" value="ECO:0007669"/>
    <property type="project" value="UniProtKB-KW"/>
</dbReference>
<evidence type="ECO:0000256" key="4">
    <source>
        <dbReference type="ARBA" id="ARBA00022806"/>
    </source>
</evidence>
<gene>
    <name evidence="7" type="ORF">FDENT_11561</name>
</gene>
<sequence>MRNRACIIIDDAHERALAADMLLGLLKVAISKRTDLKVVAMLATPDAQRFLDYFGDKKATHFELSGQNHPVQITYIKKPILEVFSAALNLAKCIHEKEEDADILVFFSSAAECEEACLLLRKNTRDLEVLPLYSELPEHQKSRVLQKGTKRMCVCATSMAIDGIVHVIVSEVPCGCALVFTSPVFVSAQASRVGGS</sequence>
<dbReference type="Gene3D" id="3.40.50.300">
    <property type="entry name" value="P-loop containing nucleotide triphosphate hydrolases"/>
    <property type="match status" value="2"/>
</dbReference>
<dbReference type="EMBL" id="JAAOAK010000377">
    <property type="protein sequence ID" value="KAF5669399.1"/>
    <property type="molecule type" value="Genomic_DNA"/>
</dbReference>
<keyword evidence="7" id="KW-0067">ATP-binding</keyword>
<accession>A0A8H5TBY7</accession>